<feature type="region of interest" description="Disordered" evidence="1">
    <location>
        <begin position="212"/>
        <end position="254"/>
    </location>
</feature>
<feature type="compositionally biased region" description="Basic and acidic residues" evidence="1">
    <location>
        <begin position="227"/>
        <end position="238"/>
    </location>
</feature>
<keyword evidence="4" id="KW-1185">Reference proteome</keyword>
<evidence type="ECO:0000259" key="2">
    <source>
        <dbReference type="PROSITE" id="PS50802"/>
    </source>
</evidence>
<feature type="compositionally biased region" description="Basic and acidic residues" evidence="1">
    <location>
        <begin position="212"/>
        <end position="221"/>
    </location>
</feature>
<accession>A0AAW2Z4B3</accession>
<dbReference type="EMBL" id="JAOPGA020001058">
    <property type="protein sequence ID" value="KAL0484637.1"/>
    <property type="molecule type" value="Genomic_DNA"/>
</dbReference>
<dbReference type="InterPro" id="IPR038765">
    <property type="entry name" value="Papain-like_cys_pep_sf"/>
</dbReference>
<dbReference type="Pfam" id="PF02338">
    <property type="entry name" value="OTU"/>
    <property type="match status" value="1"/>
</dbReference>
<dbReference type="SUPFAM" id="SSF54001">
    <property type="entry name" value="Cysteine proteinases"/>
    <property type="match status" value="1"/>
</dbReference>
<gene>
    <name evidence="3" type="ORF">AKO1_006775</name>
</gene>
<dbReference type="Proteomes" id="UP001431209">
    <property type="component" value="Unassembled WGS sequence"/>
</dbReference>
<dbReference type="GO" id="GO:0016579">
    <property type="term" value="P:protein deubiquitination"/>
    <property type="evidence" value="ECO:0007669"/>
    <property type="project" value="TreeGrafter"/>
</dbReference>
<evidence type="ECO:0000313" key="4">
    <source>
        <dbReference type="Proteomes" id="UP001431209"/>
    </source>
</evidence>
<dbReference type="CDD" id="cd22744">
    <property type="entry name" value="OTU"/>
    <property type="match status" value="1"/>
</dbReference>
<dbReference type="Gene3D" id="3.90.70.80">
    <property type="match status" value="1"/>
</dbReference>
<feature type="compositionally biased region" description="Basic residues" evidence="1">
    <location>
        <begin position="75"/>
        <end position="86"/>
    </location>
</feature>
<feature type="domain" description="OTU" evidence="2">
    <location>
        <begin position="337"/>
        <end position="478"/>
    </location>
</feature>
<dbReference type="AlphaFoldDB" id="A0AAW2Z4B3"/>
<sequence length="485" mass="55042">MLFGEGTYYKATFGNSTLLFVSEPPVEKLQIHNDADENEAENRIEQLRKYQEDQINDATIKTLSDQSEQEEGRNKKVKKANKKGARKPNSAKNEDLPIIFSHMIMPNGQILQLKSKTRMSASRGTIKITVNAHDYTYALVEGITPQINQTVFHTSDKPVMMIPKNSQIVVLGKRMMKELLGEENYEDIAKFGSATQQDKKMGYIGDIASRIDPDVSAGKHSENRRRGRDEQDLDDTGREKKRMKMGGGEGGGGSEKIITIKNGQNYHILPKRKVLPKTFSKLQELIKREYEFFDPVLCTNSFVVIDDNSVIVNDDVILAFCSKKDLTAAEIYKELGLERFAVPGEGNCLFSCIEELVDDSNARMTITNHMSKQLDQYMGMTVSDAHEKDPDNKILIAMLGMYDEQKPHTVGQYLQEMSNQRIFGSAAEIIAAVEIYKVRIKIYRNGFQNSNYDYGDSDSIINLHYDSDTLHYDILRPKSQQRECK</sequence>
<comment type="caution">
    <text evidence="3">The sequence shown here is derived from an EMBL/GenBank/DDBJ whole genome shotgun (WGS) entry which is preliminary data.</text>
</comment>
<feature type="unsure residue" description="D or N" evidence="3">
    <location>
        <position position="235"/>
    </location>
</feature>
<dbReference type="GO" id="GO:0004843">
    <property type="term" value="F:cysteine-type deubiquitinase activity"/>
    <property type="evidence" value="ECO:0007669"/>
    <property type="project" value="TreeGrafter"/>
</dbReference>
<evidence type="ECO:0000313" key="3">
    <source>
        <dbReference type="EMBL" id="KAL0484637.1"/>
    </source>
</evidence>
<protein>
    <recommendedName>
        <fullName evidence="2">OTU domain-containing protein</fullName>
    </recommendedName>
</protein>
<reference evidence="3 4" key="1">
    <citation type="submission" date="2024-03" db="EMBL/GenBank/DDBJ databases">
        <title>The Acrasis kona genome and developmental transcriptomes reveal deep origins of eukaryotic multicellular pathways.</title>
        <authorList>
            <person name="Sheikh S."/>
            <person name="Fu C.-J."/>
            <person name="Brown M.W."/>
            <person name="Baldauf S.L."/>
        </authorList>
    </citation>
    <scope>NUCLEOTIDE SEQUENCE [LARGE SCALE GENOMIC DNA]</scope>
    <source>
        <strain evidence="3 4">ATCC MYA-3509</strain>
    </source>
</reference>
<dbReference type="InterPro" id="IPR003323">
    <property type="entry name" value="OTU_dom"/>
</dbReference>
<proteinExistence type="predicted"/>
<evidence type="ECO:0000256" key="1">
    <source>
        <dbReference type="SAM" id="MobiDB-lite"/>
    </source>
</evidence>
<feature type="compositionally biased region" description="Gly residues" evidence="1">
    <location>
        <begin position="245"/>
        <end position="254"/>
    </location>
</feature>
<dbReference type="PANTHER" id="PTHR12419">
    <property type="entry name" value="OTU DOMAIN CONTAINING PROTEIN"/>
    <property type="match status" value="1"/>
</dbReference>
<organism evidence="3 4">
    <name type="scientific">Acrasis kona</name>
    <dbReference type="NCBI Taxonomy" id="1008807"/>
    <lineage>
        <taxon>Eukaryota</taxon>
        <taxon>Discoba</taxon>
        <taxon>Heterolobosea</taxon>
        <taxon>Tetramitia</taxon>
        <taxon>Eutetramitia</taxon>
        <taxon>Acrasidae</taxon>
        <taxon>Acrasis</taxon>
    </lineage>
</organism>
<feature type="region of interest" description="Disordered" evidence="1">
    <location>
        <begin position="60"/>
        <end position="92"/>
    </location>
</feature>
<dbReference type="PROSITE" id="PS50802">
    <property type="entry name" value="OTU"/>
    <property type="match status" value="1"/>
</dbReference>
<dbReference type="InterPro" id="IPR050704">
    <property type="entry name" value="Peptidase_C85-like"/>
</dbReference>
<name>A0AAW2Z4B3_9EUKA</name>